<keyword evidence="3 8" id="KW-0235">DNA replication</keyword>
<evidence type="ECO:0000256" key="2">
    <source>
        <dbReference type="ARBA" id="ARBA00022490"/>
    </source>
</evidence>
<evidence type="ECO:0000256" key="6">
    <source>
        <dbReference type="ARBA" id="ARBA00023121"/>
    </source>
</evidence>
<dbReference type="GO" id="GO:0006270">
    <property type="term" value="P:DNA replication initiation"/>
    <property type="evidence" value="ECO:0007669"/>
    <property type="project" value="UniProtKB-UniRule"/>
</dbReference>
<dbReference type="PANTHER" id="PTHR30050">
    <property type="entry name" value="CHROMOSOMAL REPLICATION INITIATOR PROTEIN DNAA"/>
    <property type="match status" value="1"/>
</dbReference>
<dbReference type="CDD" id="cd06571">
    <property type="entry name" value="Bac_DnaA_C"/>
    <property type="match status" value="1"/>
</dbReference>
<comment type="caution">
    <text evidence="8">Lacks conserved residue(s) required for the propagation of feature annotation.</text>
</comment>
<evidence type="ECO:0000313" key="14">
    <source>
        <dbReference type="EMBL" id="OCC15289.1"/>
    </source>
</evidence>
<dbReference type="STRING" id="1156395.DBT_1412"/>
<feature type="domain" description="AAA+ ATPase" evidence="12">
    <location>
        <begin position="139"/>
        <end position="272"/>
    </location>
</feature>
<evidence type="ECO:0000256" key="1">
    <source>
        <dbReference type="ARBA" id="ARBA00006583"/>
    </source>
</evidence>
<dbReference type="PROSITE" id="PS01008">
    <property type="entry name" value="DNAA"/>
    <property type="match status" value="1"/>
</dbReference>
<evidence type="ECO:0000256" key="9">
    <source>
        <dbReference type="NCBIfam" id="TIGR00362"/>
    </source>
</evidence>
<dbReference type="SMART" id="SM00382">
    <property type="entry name" value="AAA"/>
    <property type="match status" value="1"/>
</dbReference>
<dbReference type="PATRIC" id="fig|1156395.6.peg.1426"/>
<evidence type="ECO:0000256" key="5">
    <source>
        <dbReference type="ARBA" id="ARBA00022840"/>
    </source>
</evidence>
<dbReference type="GO" id="GO:0003688">
    <property type="term" value="F:DNA replication origin binding"/>
    <property type="evidence" value="ECO:0007669"/>
    <property type="project" value="UniProtKB-UniRule"/>
</dbReference>
<evidence type="ECO:0000256" key="8">
    <source>
        <dbReference type="HAMAP-Rule" id="MF_00377"/>
    </source>
</evidence>
<keyword evidence="15" id="KW-1185">Reference proteome</keyword>
<comment type="subunit">
    <text evidence="8">Oligomerizes as a right-handed, spiral filament on DNA at oriC.</text>
</comment>
<protein>
    <recommendedName>
        <fullName evidence="8 9">Chromosomal replication initiator protein DnaA</fullName>
    </recommendedName>
</protein>
<dbReference type="InterPro" id="IPR001957">
    <property type="entry name" value="Chromosome_initiator_DnaA"/>
</dbReference>
<dbReference type="Gene3D" id="3.40.50.300">
    <property type="entry name" value="P-loop containing nucleotide triphosphate hydrolases"/>
    <property type="match status" value="1"/>
</dbReference>
<evidence type="ECO:0000256" key="11">
    <source>
        <dbReference type="RuleBase" id="RU004227"/>
    </source>
</evidence>
<dbReference type="GO" id="GO:0005886">
    <property type="term" value="C:plasma membrane"/>
    <property type="evidence" value="ECO:0007669"/>
    <property type="project" value="TreeGrafter"/>
</dbReference>
<dbReference type="SUPFAM" id="SSF52540">
    <property type="entry name" value="P-loop containing nucleoside triphosphate hydrolases"/>
    <property type="match status" value="1"/>
</dbReference>
<keyword evidence="7 8" id="KW-0238">DNA-binding</keyword>
<dbReference type="EMBL" id="MAGO01000006">
    <property type="protein sequence ID" value="OCC15289.1"/>
    <property type="molecule type" value="Genomic_DNA"/>
</dbReference>
<dbReference type="CDD" id="cd00009">
    <property type="entry name" value="AAA"/>
    <property type="match status" value="1"/>
</dbReference>
<dbReference type="SUPFAM" id="SSF48295">
    <property type="entry name" value="TrpR-like"/>
    <property type="match status" value="1"/>
</dbReference>
<feature type="binding site" evidence="8">
    <location>
        <position position="154"/>
    </location>
    <ligand>
        <name>ATP</name>
        <dbReference type="ChEBI" id="CHEBI:30616"/>
    </ligand>
</feature>
<feature type="domain" description="Chromosomal replication initiator DnaA C-terminal" evidence="13">
    <location>
        <begin position="350"/>
        <end position="418"/>
    </location>
</feature>
<dbReference type="InterPro" id="IPR020591">
    <property type="entry name" value="Chromosome_initiator_DnaA-like"/>
</dbReference>
<feature type="binding site" evidence="8">
    <location>
        <position position="152"/>
    </location>
    <ligand>
        <name>ATP</name>
        <dbReference type="ChEBI" id="CHEBI:30616"/>
    </ligand>
</feature>
<dbReference type="Proteomes" id="UP000093080">
    <property type="component" value="Unassembled WGS sequence"/>
</dbReference>
<dbReference type="OrthoDB" id="9807019at2"/>
<organism evidence="14 15">
    <name type="scientific">Dissulfuribacter thermophilus</name>
    <dbReference type="NCBI Taxonomy" id="1156395"/>
    <lineage>
        <taxon>Bacteria</taxon>
        <taxon>Pseudomonadati</taxon>
        <taxon>Thermodesulfobacteriota</taxon>
        <taxon>Dissulfuribacteria</taxon>
        <taxon>Dissulfuribacterales</taxon>
        <taxon>Dissulfuribacteraceae</taxon>
        <taxon>Dissulfuribacter</taxon>
    </lineage>
</organism>
<dbReference type="Pfam" id="PF08299">
    <property type="entry name" value="Bac_DnaA_C"/>
    <property type="match status" value="1"/>
</dbReference>
<dbReference type="Pfam" id="PF11638">
    <property type="entry name" value="DnaA_N"/>
    <property type="match status" value="1"/>
</dbReference>
<keyword evidence="4 8" id="KW-0547">Nucleotide-binding</keyword>
<dbReference type="SMART" id="SM00760">
    <property type="entry name" value="Bac_DnaA_C"/>
    <property type="match status" value="1"/>
</dbReference>
<comment type="subcellular location">
    <subcellularLocation>
        <location evidence="8">Cytoplasm</location>
    </subcellularLocation>
</comment>
<keyword evidence="2 8" id="KW-0963">Cytoplasm</keyword>
<dbReference type="InterPro" id="IPR018312">
    <property type="entry name" value="Chromosome_initiator_DnaA_CS"/>
</dbReference>
<dbReference type="NCBIfam" id="TIGR00362">
    <property type="entry name" value="DnaA"/>
    <property type="match status" value="1"/>
</dbReference>
<feature type="region of interest" description="Domain I, interacts with DnaA modulators" evidence="8">
    <location>
        <begin position="1"/>
        <end position="87"/>
    </location>
</feature>
<dbReference type="GO" id="GO:0005524">
    <property type="term" value="F:ATP binding"/>
    <property type="evidence" value="ECO:0007669"/>
    <property type="project" value="UniProtKB-UniRule"/>
</dbReference>
<dbReference type="AlphaFoldDB" id="A0A1B9F5S7"/>
<dbReference type="Gene3D" id="1.10.8.60">
    <property type="match status" value="1"/>
</dbReference>
<dbReference type="GO" id="GO:0008289">
    <property type="term" value="F:lipid binding"/>
    <property type="evidence" value="ECO:0007669"/>
    <property type="project" value="UniProtKB-KW"/>
</dbReference>
<evidence type="ECO:0000256" key="10">
    <source>
        <dbReference type="RuleBase" id="RU000577"/>
    </source>
</evidence>
<feature type="binding site" evidence="8">
    <location>
        <position position="153"/>
    </location>
    <ligand>
        <name>ATP</name>
        <dbReference type="ChEBI" id="CHEBI:30616"/>
    </ligand>
</feature>
<dbReference type="GO" id="GO:0005737">
    <property type="term" value="C:cytoplasm"/>
    <property type="evidence" value="ECO:0007669"/>
    <property type="project" value="UniProtKB-SubCell"/>
</dbReference>
<dbReference type="HAMAP" id="MF_00377">
    <property type="entry name" value="DnaA_bact"/>
    <property type="match status" value="1"/>
</dbReference>
<proteinExistence type="inferred from homology"/>
<dbReference type="Gene3D" id="1.10.1750.10">
    <property type="match status" value="1"/>
</dbReference>
<keyword evidence="5 8" id="KW-0067">ATP-binding</keyword>
<dbReference type="InterPro" id="IPR013159">
    <property type="entry name" value="DnaA_C"/>
</dbReference>
<evidence type="ECO:0000259" key="12">
    <source>
        <dbReference type="SMART" id="SM00382"/>
    </source>
</evidence>
<gene>
    <name evidence="8" type="primary">dnaA</name>
    <name evidence="14" type="ORF">DBT_1412</name>
</gene>
<dbReference type="RefSeq" id="WP_067618116.1">
    <property type="nucleotide sequence ID" value="NZ_MAGO01000006.1"/>
</dbReference>
<evidence type="ECO:0000259" key="13">
    <source>
        <dbReference type="SMART" id="SM00760"/>
    </source>
</evidence>
<comment type="function">
    <text evidence="8 10">Plays an essential role in the initiation and regulation of chromosomal replication. ATP-DnaA binds to the origin of replication (oriC) to initiate formation of the DNA replication initiation complex once per cell cycle. Binds the DnaA box (a 9 base pair repeat at the origin) and separates the double-stranded (ds)DNA. Forms a right-handed helical filament on oriC DNA; dsDNA binds to the exterior of the filament while single-stranded (ss)DNA is stabiized in the filament's interior. The ATP-DnaA-oriC complex binds and stabilizes one strand of the AT-rich DNA unwinding element (DUE), permitting loading of DNA polymerase. After initiation quickly degrades to an ADP-DnaA complex that is not apt for DNA replication. Binds acidic phospholipids.</text>
</comment>
<feature type="binding site" evidence="8">
    <location>
        <position position="150"/>
    </location>
    <ligand>
        <name>ATP</name>
        <dbReference type="ChEBI" id="CHEBI:30616"/>
    </ligand>
</feature>
<name>A0A1B9F5S7_9BACT</name>
<evidence type="ECO:0000313" key="15">
    <source>
        <dbReference type="Proteomes" id="UP000093080"/>
    </source>
</evidence>
<dbReference type="Gene3D" id="3.30.300.180">
    <property type="match status" value="1"/>
</dbReference>
<comment type="domain">
    <text evidence="8">Domain I is involved in oligomerization and binding regulators, domain II is flexibile and of varying length in different bacteria, domain III forms the AAA+ region, while domain IV binds dsDNA.</text>
</comment>
<dbReference type="InterPro" id="IPR013317">
    <property type="entry name" value="DnaA_dom"/>
</dbReference>
<evidence type="ECO:0000256" key="7">
    <source>
        <dbReference type="ARBA" id="ARBA00023125"/>
    </source>
</evidence>
<dbReference type="InterPro" id="IPR003593">
    <property type="entry name" value="AAA+_ATPase"/>
</dbReference>
<evidence type="ECO:0000256" key="4">
    <source>
        <dbReference type="ARBA" id="ARBA00022741"/>
    </source>
</evidence>
<dbReference type="InterPro" id="IPR024633">
    <property type="entry name" value="DnaA_N_dom"/>
</dbReference>
<comment type="caution">
    <text evidence="14">The sequence shown here is derived from an EMBL/GenBank/DDBJ whole genome shotgun (WGS) entry which is preliminary data.</text>
</comment>
<dbReference type="InterPro" id="IPR027417">
    <property type="entry name" value="P-loop_NTPase"/>
</dbReference>
<dbReference type="Pfam" id="PF00308">
    <property type="entry name" value="Bac_DnaA"/>
    <property type="match status" value="1"/>
</dbReference>
<sequence length="446" mass="51775">MNRAEEAWIVLKEKLSQKISEGSYRIWIQPLTFDSFEDNTLYLKCPNQFSASWIREHYLPLIQDEIRKELGDCSIKLIPVERVKDAKKRQLHLPTFSPTELPQPRFCQWFTFEEFVVGESNQYAYEVCKNVAYGGSKRTGEVVFLQADSGLGKSHLAQAVGQYVYKRAPQKRLCYINANDFTHQVVRALKDGNLEDLKERYRRKVDVLLLEEVHSFSGRKRTQAELANTLDYLLDSGKLVVFTSSRLPREIPKLDSQLRSRLDLGIITSINPPDYETRVKIIERKARRHGVSLDRGVVEYMAHYLRGDIRRIEGAVVGLITKSSIQKRPMDLNLAQEVLQEMMGDLEPLNLKKIISLVVRHFNVSVEELRSSSRKKSVTVPRQIAMYLARTYTDETLNVIGKEFKRDHATVVHAVKKIEKGLKMNSKIKHQVEFLKEQLEKERWRK</sequence>
<dbReference type="PANTHER" id="PTHR30050:SF2">
    <property type="entry name" value="CHROMOSOMAL REPLICATION INITIATOR PROTEIN DNAA"/>
    <property type="match status" value="1"/>
</dbReference>
<dbReference type="InterPro" id="IPR038454">
    <property type="entry name" value="DnaA_N_sf"/>
</dbReference>
<dbReference type="GO" id="GO:0006275">
    <property type="term" value="P:regulation of DNA replication"/>
    <property type="evidence" value="ECO:0007669"/>
    <property type="project" value="UniProtKB-UniRule"/>
</dbReference>
<accession>A0A1B9F5S7</accession>
<dbReference type="PRINTS" id="PR00051">
    <property type="entry name" value="DNAA"/>
</dbReference>
<evidence type="ECO:0000256" key="3">
    <source>
        <dbReference type="ARBA" id="ARBA00022705"/>
    </source>
</evidence>
<reference evidence="14 15" key="1">
    <citation type="submission" date="2016-06" db="EMBL/GenBank/DDBJ databases">
        <title>Respiratory ammonification of nitrate coupled to the oxidation of elemental sulfur in deep-sea autotrophic thermophilic bacteria.</title>
        <authorList>
            <person name="Slobodkina G.B."/>
            <person name="Mardanov A.V."/>
            <person name="Ravin N.V."/>
            <person name="Frolova A.A."/>
            <person name="Viryasiv M.B."/>
            <person name="Chernyh N.A."/>
            <person name="Bonch-Osmolovskaya E.A."/>
            <person name="Slobodkin A.I."/>
        </authorList>
    </citation>
    <scope>NUCLEOTIDE SEQUENCE [LARGE SCALE GENOMIC DNA]</scope>
    <source>
        <strain evidence="14 15">S69</strain>
    </source>
</reference>
<comment type="similarity">
    <text evidence="1 8 11">Belongs to the DnaA family.</text>
</comment>
<feature type="region of interest" description="Domain IV, binds dsDNA" evidence="8">
    <location>
        <begin position="324"/>
        <end position="446"/>
    </location>
</feature>
<dbReference type="InterPro" id="IPR010921">
    <property type="entry name" value="Trp_repressor/repl_initiator"/>
</dbReference>
<keyword evidence="6 8" id="KW-0446">Lipid-binding</keyword>